<keyword evidence="3" id="KW-1185">Reference proteome</keyword>
<comment type="caution">
    <text evidence="2">The sequence shown here is derived from an EMBL/GenBank/DDBJ whole genome shotgun (WGS) entry which is preliminary data.</text>
</comment>
<evidence type="ECO:0000313" key="3">
    <source>
        <dbReference type="Proteomes" id="UP000051562"/>
    </source>
</evidence>
<feature type="transmembrane region" description="Helical" evidence="1">
    <location>
        <begin position="45"/>
        <end position="62"/>
    </location>
</feature>
<dbReference type="RefSeq" id="WP_055728310.1">
    <property type="nucleotide sequence ID" value="NZ_LMAR01000037.1"/>
</dbReference>
<proteinExistence type="predicted"/>
<reference evidence="2 3" key="1">
    <citation type="submission" date="2015-10" db="EMBL/GenBank/DDBJ databases">
        <title>Draft genome of Bosea thiooxidans.</title>
        <authorList>
            <person name="Wang X."/>
        </authorList>
    </citation>
    <scope>NUCLEOTIDE SEQUENCE [LARGE SCALE GENOMIC DNA]</scope>
    <source>
        <strain evidence="2 3">CGMCC 9174</strain>
    </source>
</reference>
<dbReference type="Proteomes" id="UP000051562">
    <property type="component" value="Unassembled WGS sequence"/>
</dbReference>
<organism evidence="2 3">
    <name type="scientific">Bosea thiooxidans</name>
    <dbReference type="NCBI Taxonomy" id="53254"/>
    <lineage>
        <taxon>Bacteria</taxon>
        <taxon>Pseudomonadati</taxon>
        <taxon>Pseudomonadota</taxon>
        <taxon>Alphaproteobacteria</taxon>
        <taxon>Hyphomicrobiales</taxon>
        <taxon>Boseaceae</taxon>
        <taxon>Bosea</taxon>
    </lineage>
</organism>
<dbReference type="STRING" id="53254.SAMN05660750_03901"/>
<dbReference type="AlphaFoldDB" id="A0A0Q3I5N0"/>
<keyword evidence="1" id="KW-1133">Transmembrane helix</keyword>
<keyword evidence="1" id="KW-0812">Transmembrane</keyword>
<keyword evidence="1" id="KW-0472">Membrane</keyword>
<name>A0A0Q3I5N0_9HYPH</name>
<protein>
    <submittedName>
        <fullName evidence="2">Uncharacterized protein</fullName>
    </submittedName>
</protein>
<dbReference type="EMBL" id="LMAR01000037">
    <property type="protein sequence ID" value="KQK30287.1"/>
    <property type="molecule type" value="Genomic_DNA"/>
</dbReference>
<sequence length="71" mass="7301">MNTAGAILREIAALFIDDEWLALAILALVALCAGLAFGLPGHATGVAAALTVGSILVLAFSVRQGSRRKPR</sequence>
<feature type="transmembrane region" description="Helical" evidence="1">
    <location>
        <begin position="20"/>
        <end position="39"/>
    </location>
</feature>
<accession>A0A0Q3I5N0</accession>
<evidence type="ECO:0000256" key="1">
    <source>
        <dbReference type="SAM" id="Phobius"/>
    </source>
</evidence>
<evidence type="ECO:0000313" key="2">
    <source>
        <dbReference type="EMBL" id="KQK30287.1"/>
    </source>
</evidence>
<gene>
    <name evidence="2" type="ORF">ARD30_13620</name>
</gene>